<dbReference type="SUPFAM" id="SSF48452">
    <property type="entry name" value="TPR-like"/>
    <property type="match status" value="1"/>
</dbReference>
<dbReference type="Proteomes" id="UP000805614">
    <property type="component" value="Unassembled WGS sequence"/>
</dbReference>
<evidence type="ECO:0000313" key="1">
    <source>
        <dbReference type="EMBL" id="MBC6466394.1"/>
    </source>
</evidence>
<proteinExistence type="predicted"/>
<dbReference type="InterPro" id="IPR011990">
    <property type="entry name" value="TPR-like_helical_dom_sf"/>
</dbReference>
<dbReference type="RefSeq" id="WP_187243410.1">
    <property type="nucleotide sequence ID" value="NZ_BAAAOK010000009.1"/>
</dbReference>
<comment type="caution">
    <text evidence="1">The sequence shown here is derived from an EMBL/GenBank/DDBJ whole genome shotgun (WGS) entry which is preliminary data.</text>
</comment>
<name>A0ABR7LP98_9ACTN</name>
<evidence type="ECO:0008006" key="3">
    <source>
        <dbReference type="Google" id="ProtNLM"/>
    </source>
</evidence>
<evidence type="ECO:0000313" key="2">
    <source>
        <dbReference type="Proteomes" id="UP000805614"/>
    </source>
</evidence>
<reference evidence="1 2" key="1">
    <citation type="submission" date="2020-06" db="EMBL/GenBank/DDBJ databases">
        <title>Actinomadura xiongansis sp. nov., isolated from soil of Baiyangdian.</title>
        <authorList>
            <person name="Zhang X."/>
        </authorList>
    </citation>
    <scope>NUCLEOTIDE SEQUENCE [LARGE SCALE GENOMIC DNA]</scope>
    <source>
        <strain evidence="1 2">HBUM206468</strain>
    </source>
</reference>
<dbReference type="Gene3D" id="1.25.40.10">
    <property type="entry name" value="Tetratricopeptide repeat domain"/>
    <property type="match status" value="1"/>
</dbReference>
<accession>A0ABR7LP98</accession>
<sequence length="307" mass="33882">MAERDLDAGLVRASHLLAKCEFLLRHFDGERENAELLATARQFCDEAEEEAVPGDAEAAATIAILRSMAATFSLRHAVLFNVNCDFDDDDGTLLNGMEEHDEECVSRPLAEQAVQAARAALNADPEDPLVPLYLGHALTWSGDRDGAVAAYEEAMRRDPWDGCAQSSLEYLDAAPSGRPSPNEMSCGRHGFALLRGCFWISNNDWDSESLLFRSVADARAHVDKRLSAYLTQDDLDDEDAELVLQIHRPGRHIAEYDLNARIQQEPDDEPSRIDWSGIPVHEPLESPLPPGRPLRIGGHTCFHGGSE</sequence>
<protein>
    <recommendedName>
        <fullName evidence="3">Tetratricopeptide repeat protein</fullName>
    </recommendedName>
</protein>
<organism evidence="1 2">
    <name type="scientific">Actinomadura alba</name>
    <dbReference type="NCBI Taxonomy" id="406431"/>
    <lineage>
        <taxon>Bacteria</taxon>
        <taxon>Bacillati</taxon>
        <taxon>Actinomycetota</taxon>
        <taxon>Actinomycetes</taxon>
        <taxon>Streptosporangiales</taxon>
        <taxon>Thermomonosporaceae</taxon>
        <taxon>Actinomadura</taxon>
    </lineage>
</organism>
<gene>
    <name evidence="1" type="ORF">HKK74_12890</name>
</gene>
<dbReference type="EMBL" id="JABVEC010000008">
    <property type="protein sequence ID" value="MBC6466394.1"/>
    <property type="molecule type" value="Genomic_DNA"/>
</dbReference>
<keyword evidence="2" id="KW-1185">Reference proteome</keyword>